<dbReference type="Proteomes" id="UP000324781">
    <property type="component" value="Unassembled WGS sequence"/>
</dbReference>
<evidence type="ECO:0000313" key="1">
    <source>
        <dbReference type="EMBL" id="SHJ44736.1"/>
    </source>
</evidence>
<dbReference type="InterPro" id="IPR036412">
    <property type="entry name" value="HAD-like_sf"/>
</dbReference>
<accession>A0A1M6JDD0</accession>
<organism evidence="1 2">
    <name type="scientific">Thermoclostridium caenicola</name>
    <dbReference type="NCBI Taxonomy" id="659425"/>
    <lineage>
        <taxon>Bacteria</taxon>
        <taxon>Bacillati</taxon>
        <taxon>Bacillota</taxon>
        <taxon>Clostridia</taxon>
        <taxon>Eubacteriales</taxon>
        <taxon>Oscillospiraceae</taxon>
        <taxon>Thermoclostridium</taxon>
    </lineage>
</organism>
<reference evidence="1 2" key="1">
    <citation type="submission" date="2016-11" db="EMBL/GenBank/DDBJ databases">
        <authorList>
            <person name="Varghese N."/>
            <person name="Submissions S."/>
        </authorList>
    </citation>
    <scope>NUCLEOTIDE SEQUENCE [LARGE SCALE GENOMIC DNA]</scope>
    <source>
        <strain evidence="1 2">DSM 19027</strain>
    </source>
</reference>
<dbReference type="OrthoDB" id="9785423at2"/>
<name>A0A1M6JDD0_9FIRM</name>
<dbReference type="Gene3D" id="3.40.50.1000">
    <property type="entry name" value="HAD superfamily/HAD-like"/>
    <property type="match status" value="1"/>
</dbReference>
<gene>
    <name evidence="1" type="ORF">SAMN05444373_105523</name>
</gene>
<dbReference type="InterPro" id="IPR023214">
    <property type="entry name" value="HAD_sf"/>
</dbReference>
<dbReference type="RefSeq" id="WP_149679466.1">
    <property type="nucleotide sequence ID" value="NZ_FQZP01000055.1"/>
</dbReference>
<protein>
    <recommendedName>
        <fullName evidence="3">Haloacid dehalogenase-like hydrolase</fullName>
    </recommendedName>
</protein>
<proteinExistence type="predicted"/>
<sequence>MDQNVIAIIWDFDKTLIDGYMQKPIFEAYHVDENAFWQEVNSLPMEYRKQGIRVNRDTIYLNHFITCVQQGIFPGLNNARLREFGSRLNFYPGVPEIFRELEEAVSKNEKYKPFNIAVEHYIVSTGLAEVIRGSIVNDYVRGIWGCEFIEKPIKSALEIREYEKDAEPCESVISQIAYAIDNTSKTRAIFEINKGSNLFEEIDVNSRIAPENRRVPFENMIYIADGPSDVPAFSVIKSNGGKTFAVYPKGDQEAFKQVNQLIADGRIDMLGEADYSKDTTTYLWLKNQVLCIADRIYEKKREQISKSASKAPRHL</sequence>
<dbReference type="AlphaFoldDB" id="A0A1M6JDD0"/>
<evidence type="ECO:0000313" key="2">
    <source>
        <dbReference type="Proteomes" id="UP000324781"/>
    </source>
</evidence>
<dbReference type="SUPFAM" id="SSF56784">
    <property type="entry name" value="HAD-like"/>
    <property type="match status" value="1"/>
</dbReference>
<keyword evidence="2" id="KW-1185">Reference proteome</keyword>
<evidence type="ECO:0008006" key="3">
    <source>
        <dbReference type="Google" id="ProtNLM"/>
    </source>
</evidence>
<dbReference type="EMBL" id="FQZP01000055">
    <property type="protein sequence ID" value="SHJ44736.1"/>
    <property type="molecule type" value="Genomic_DNA"/>
</dbReference>